<dbReference type="EMBL" id="CP144521">
    <property type="protein sequence ID" value="WWC68400.1"/>
    <property type="molecule type" value="Genomic_DNA"/>
</dbReference>
<dbReference type="RefSeq" id="XP_019007680.1">
    <property type="nucleotide sequence ID" value="XM_019159386.1"/>
</dbReference>
<feature type="compositionally biased region" description="Basic and acidic residues" evidence="1">
    <location>
        <begin position="65"/>
        <end position="75"/>
    </location>
</feature>
<reference evidence="3" key="2">
    <citation type="submission" date="2013-07" db="EMBL/GenBank/DDBJ databases">
        <authorList>
            <consortium name="The Broad Institute Genome Sequencing Platform"/>
            <person name="Cuomo C."/>
            <person name="Litvintseva A."/>
            <person name="Chen Y."/>
            <person name="Heitman J."/>
            <person name="Sun S."/>
            <person name="Springer D."/>
            <person name="Dromer F."/>
            <person name="Young S.K."/>
            <person name="Zeng Q."/>
            <person name="Gargeya S."/>
            <person name="Fitzgerald M."/>
            <person name="Abouelleil A."/>
            <person name="Alvarado L."/>
            <person name="Berlin A.M."/>
            <person name="Chapman S.B."/>
            <person name="Dewar J."/>
            <person name="Goldberg J."/>
            <person name="Griggs A."/>
            <person name="Gujja S."/>
            <person name="Hansen M."/>
            <person name="Howarth C."/>
            <person name="Imamovic A."/>
            <person name="Larimer J."/>
            <person name="McCowan C."/>
            <person name="Murphy C."/>
            <person name="Pearson M."/>
            <person name="Priest M."/>
            <person name="Roberts A."/>
            <person name="Saif S."/>
            <person name="Shea T."/>
            <person name="Sykes S."/>
            <person name="Wortman J."/>
            <person name="Nusbaum C."/>
            <person name="Birren B."/>
        </authorList>
    </citation>
    <scope>NUCLEOTIDE SEQUENCE</scope>
    <source>
        <strain evidence="3">CBS 10737</strain>
    </source>
</reference>
<dbReference type="Proteomes" id="UP000094020">
    <property type="component" value="Chromosome 3"/>
</dbReference>
<gene>
    <name evidence="2" type="ORF">I206_07696</name>
    <name evidence="3" type="ORF">I206_102326</name>
</gene>
<dbReference type="OrthoDB" id="2574639at2759"/>
<organism evidence="2">
    <name type="scientific">Kwoniella pini CBS 10737</name>
    <dbReference type="NCBI Taxonomy" id="1296096"/>
    <lineage>
        <taxon>Eukaryota</taxon>
        <taxon>Fungi</taxon>
        <taxon>Dikarya</taxon>
        <taxon>Basidiomycota</taxon>
        <taxon>Agaricomycotina</taxon>
        <taxon>Tremellomycetes</taxon>
        <taxon>Tremellales</taxon>
        <taxon>Cryptococcaceae</taxon>
        <taxon>Kwoniella</taxon>
    </lineage>
</organism>
<feature type="compositionally biased region" description="Basic and acidic residues" evidence="1">
    <location>
        <begin position="108"/>
        <end position="118"/>
    </location>
</feature>
<reference evidence="2" key="3">
    <citation type="submission" date="2016-07" db="EMBL/GenBank/DDBJ databases">
        <title>Evolution of pathogenesis and genome organization in the Tremellales.</title>
        <authorList>
            <person name="Cuomo C."/>
            <person name="Litvintseva A."/>
            <person name="Heitman J."/>
            <person name="Chen Y."/>
            <person name="Sun S."/>
            <person name="Springer D."/>
            <person name="Dromer F."/>
            <person name="Young S."/>
            <person name="Zeng Q."/>
            <person name="Chapman S."/>
            <person name="Gujja S."/>
            <person name="Saif S."/>
            <person name="Birren B."/>
        </authorList>
    </citation>
    <scope>NUCLEOTIDE SEQUENCE</scope>
    <source>
        <strain evidence="2">CBS 10737</strain>
    </source>
</reference>
<accession>A0A1B9HT71</accession>
<keyword evidence="4" id="KW-1185">Reference proteome</keyword>
<proteinExistence type="predicted"/>
<evidence type="ECO:0000313" key="2">
    <source>
        <dbReference type="EMBL" id="OCF46461.1"/>
    </source>
</evidence>
<protein>
    <submittedName>
        <fullName evidence="2">Uncharacterized protein</fullName>
    </submittedName>
</protein>
<dbReference type="KEGG" id="kpin:30176065"/>
<sequence>MFHSTRRTISILFRSPLIPPPQAPAAVELSTFNSSLNAGPSKLSMRSRTISNLSIRSTLGQKRNYASDKGQKELYSDEAGSTGAGTDDVAHTDAAFNKDPNPDSASKQVEKESGKDFTNRSSSNADYSHSPGKQGEKGSETPLNTSKEEAK</sequence>
<name>A0A1B9HT71_9TREE</name>
<reference evidence="2" key="1">
    <citation type="submission" date="2013-07" db="EMBL/GenBank/DDBJ databases">
        <title>The Genome Sequence of Cryptococcus pinus CBS10737.</title>
        <authorList>
            <consortium name="The Broad Institute Genome Sequencing Platform"/>
            <person name="Cuomo C."/>
            <person name="Litvintseva A."/>
            <person name="Chen Y."/>
            <person name="Heitman J."/>
            <person name="Sun S."/>
            <person name="Springer D."/>
            <person name="Dromer F."/>
            <person name="Young S.K."/>
            <person name="Zeng Q."/>
            <person name="Gargeya S."/>
            <person name="Fitzgerald M."/>
            <person name="Abouelleil A."/>
            <person name="Alvarado L."/>
            <person name="Berlin A.M."/>
            <person name="Chapman S.B."/>
            <person name="Dewar J."/>
            <person name="Goldberg J."/>
            <person name="Griggs A."/>
            <person name="Gujja S."/>
            <person name="Hansen M."/>
            <person name="Howarth C."/>
            <person name="Imamovic A."/>
            <person name="Larimer J."/>
            <person name="McCowan C."/>
            <person name="Murphy C."/>
            <person name="Pearson M."/>
            <person name="Priest M."/>
            <person name="Roberts A."/>
            <person name="Saif S."/>
            <person name="Shea T."/>
            <person name="Sykes S."/>
            <person name="Wortman J."/>
            <person name="Nusbaum C."/>
            <person name="Birren B."/>
        </authorList>
    </citation>
    <scope>NUCLEOTIDE SEQUENCE [LARGE SCALE GENOMIC DNA]</scope>
    <source>
        <strain evidence="2">CBS 10737</strain>
    </source>
</reference>
<evidence type="ECO:0000313" key="3">
    <source>
        <dbReference type="EMBL" id="WWC68400.1"/>
    </source>
</evidence>
<dbReference type="GeneID" id="30176065"/>
<dbReference type="AlphaFoldDB" id="A0A1B9HT71"/>
<dbReference type="EMBL" id="KI894017">
    <property type="protein sequence ID" value="OCF46461.1"/>
    <property type="molecule type" value="Genomic_DNA"/>
</dbReference>
<reference evidence="3" key="4">
    <citation type="submission" date="2024-02" db="EMBL/GenBank/DDBJ databases">
        <title>Comparative genomics of Cryptococcus and Kwoniella reveals pathogenesis evolution and contrasting modes of karyotype evolution via chromosome fusion or intercentromeric recombination.</title>
        <authorList>
            <person name="Coelho M.A."/>
            <person name="David-Palma M."/>
            <person name="Shea T."/>
            <person name="Bowers K."/>
            <person name="McGinley-Smith S."/>
            <person name="Mohammad A.W."/>
            <person name="Gnirke A."/>
            <person name="Yurkov A.M."/>
            <person name="Nowrousian M."/>
            <person name="Sun S."/>
            <person name="Cuomo C.A."/>
            <person name="Heitman J."/>
        </authorList>
    </citation>
    <scope>NUCLEOTIDE SEQUENCE</scope>
    <source>
        <strain evidence="3">CBS 10737</strain>
    </source>
</reference>
<evidence type="ECO:0000256" key="1">
    <source>
        <dbReference type="SAM" id="MobiDB-lite"/>
    </source>
</evidence>
<evidence type="ECO:0000313" key="4">
    <source>
        <dbReference type="Proteomes" id="UP000094020"/>
    </source>
</evidence>
<feature type="region of interest" description="Disordered" evidence="1">
    <location>
        <begin position="59"/>
        <end position="151"/>
    </location>
</feature>